<feature type="transmembrane region" description="Helical" evidence="5">
    <location>
        <begin position="101"/>
        <end position="119"/>
    </location>
</feature>
<dbReference type="Proteomes" id="UP000432209">
    <property type="component" value="Unassembled WGS sequence"/>
</dbReference>
<evidence type="ECO:0000313" key="7">
    <source>
        <dbReference type="Proteomes" id="UP000432209"/>
    </source>
</evidence>
<evidence type="ECO:0000313" key="6">
    <source>
        <dbReference type="EMBL" id="MQS00046.1"/>
    </source>
</evidence>
<comment type="caution">
    <text evidence="6">The sequence shown here is derived from an EMBL/GenBank/DDBJ whole genome shotgun (WGS) entry which is preliminary data.</text>
</comment>
<feature type="transmembrane region" description="Helical" evidence="5">
    <location>
        <begin position="267"/>
        <end position="285"/>
    </location>
</feature>
<feature type="transmembrane region" description="Helical" evidence="5">
    <location>
        <begin position="149"/>
        <end position="174"/>
    </location>
</feature>
<dbReference type="PRINTS" id="PR00762">
    <property type="entry name" value="CLCHANNEL"/>
</dbReference>
<keyword evidence="2 5" id="KW-0812">Transmembrane</keyword>
<feature type="transmembrane region" description="Helical" evidence="5">
    <location>
        <begin position="366"/>
        <end position="391"/>
    </location>
</feature>
<feature type="transmembrane region" description="Helical" evidence="5">
    <location>
        <begin position="236"/>
        <end position="255"/>
    </location>
</feature>
<dbReference type="PANTHER" id="PTHR43427:SF12">
    <property type="entry name" value="CHLORIDE TRANSPORTER"/>
    <property type="match status" value="1"/>
</dbReference>
<dbReference type="Pfam" id="PF00654">
    <property type="entry name" value="Voltage_CLC"/>
    <property type="match status" value="1"/>
</dbReference>
<evidence type="ECO:0000256" key="5">
    <source>
        <dbReference type="SAM" id="Phobius"/>
    </source>
</evidence>
<gene>
    <name evidence="6" type="ORF">GFJ39_12800</name>
</gene>
<dbReference type="EMBL" id="WIPH01000049">
    <property type="protein sequence ID" value="MQS00046.1"/>
    <property type="molecule type" value="Genomic_DNA"/>
</dbReference>
<dbReference type="SUPFAM" id="SSF81340">
    <property type="entry name" value="Clc chloride channel"/>
    <property type="match status" value="1"/>
</dbReference>
<dbReference type="GO" id="GO:0015108">
    <property type="term" value="F:chloride transmembrane transporter activity"/>
    <property type="evidence" value="ECO:0007669"/>
    <property type="project" value="InterPro"/>
</dbReference>
<dbReference type="Gene3D" id="1.10.3080.10">
    <property type="entry name" value="Clc chloride channel"/>
    <property type="match status" value="1"/>
</dbReference>
<dbReference type="AlphaFoldDB" id="A0A7X1VQR9"/>
<protein>
    <submittedName>
        <fullName evidence="6">Voltage-gated chloride channel protein</fullName>
    </submittedName>
</protein>
<keyword evidence="4 5" id="KW-0472">Membrane</keyword>
<dbReference type="InterPro" id="IPR001807">
    <property type="entry name" value="ClC"/>
</dbReference>
<dbReference type="InterPro" id="IPR014743">
    <property type="entry name" value="Cl-channel_core"/>
</dbReference>
<dbReference type="CDD" id="cd03682">
    <property type="entry name" value="ClC_sycA_like"/>
    <property type="match status" value="1"/>
</dbReference>
<feature type="transmembrane region" description="Helical" evidence="5">
    <location>
        <begin position="56"/>
        <end position="75"/>
    </location>
</feature>
<dbReference type="InterPro" id="IPR050368">
    <property type="entry name" value="ClC-type_chloride_channel"/>
</dbReference>
<feature type="transmembrane region" description="Helical" evidence="5">
    <location>
        <begin position="340"/>
        <end position="359"/>
    </location>
</feature>
<dbReference type="PANTHER" id="PTHR43427">
    <property type="entry name" value="CHLORIDE CHANNEL PROTEIN CLC-E"/>
    <property type="match status" value="1"/>
</dbReference>
<feature type="transmembrane region" description="Helical" evidence="5">
    <location>
        <begin position="397"/>
        <end position="417"/>
    </location>
</feature>
<keyword evidence="3 5" id="KW-1133">Transmembrane helix</keyword>
<organism evidence="6 7">
    <name type="scientific">Gluconobacter aidae</name>
    <dbReference type="NCBI Taxonomy" id="2662454"/>
    <lineage>
        <taxon>Bacteria</taxon>
        <taxon>Pseudomonadati</taxon>
        <taxon>Pseudomonadota</taxon>
        <taxon>Alphaproteobacteria</taxon>
        <taxon>Acetobacterales</taxon>
        <taxon>Acetobacteraceae</taxon>
        <taxon>Gluconobacter</taxon>
    </lineage>
</organism>
<evidence type="ECO:0000256" key="3">
    <source>
        <dbReference type="ARBA" id="ARBA00022989"/>
    </source>
</evidence>
<feature type="transmembrane region" description="Helical" evidence="5">
    <location>
        <begin position="20"/>
        <end position="44"/>
    </location>
</feature>
<reference evidence="6 7" key="1">
    <citation type="submission" date="2019-10" db="EMBL/GenBank/DDBJ databases">
        <title>Gluconobacter aidae sp. nov., a novel species of acetic acid bacteria isolated in Thailand.</title>
        <authorList>
            <person name="Yukphan P."/>
            <person name="Charoenyingcharoen P."/>
            <person name="Malimas S."/>
            <person name="Muramatsu Y."/>
            <person name="Nakagawa Y."/>
            <person name="Tanasupawat S."/>
            <person name="Yamada Y."/>
        </authorList>
    </citation>
    <scope>NUCLEOTIDE SEQUENCE [LARGE SCALE GENOMIC DNA]</scope>
    <source>
        <strain evidence="6 7">AC10</strain>
    </source>
</reference>
<comment type="subcellular location">
    <subcellularLocation>
        <location evidence="1">Membrane</location>
        <topology evidence="1">Multi-pass membrane protein</topology>
    </subcellularLocation>
</comment>
<name>A0A7X1VQR9_9PROT</name>
<dbReference type="GO" id="GO:0016020">
    <property type="term" value="C:membrane"/>
    <property type="evidence" value="ECO:0007669"/>
    <property type="project" value="UniProtKB-SubCell"/>
</dbReference>
<sequence>MTTSLRFLLDGWLANLRATLKWAALLLPMAAIIGSLCALFLWLLDDVTTTRFAHPWLLYLLPLAGIATGLLYHWFGRSAEGGNNLIVDQIHEPGGGVPLRMAPLVLISTVISHLFGASVGREGTAVQIGGSIAGGFVRMFRLEHQAVRIILMSGIAAGFGAVFGTPIAGAIFGLEVLTVGRVEYTALVPVAASSIIADWTCHRWGVHHVPYHLGFAGVPDRAGDTFHANPLLLGKVGLAAVAFGLTSLVFAEGVHRLAPIFRRLCPVAWLRPAIGGVLTIALVWFVGSRDYLGLGVIPAEPGGAAIVSFFGPGDFTWSWLWKLVFTVTALATGYKGGEVTPLFFIGAALGHTLAGVLGAPIDLMAAIGFVAVFAGAANTPLACTLMGIELFGAADTVYIAVGCFVAYLCSGHSGIYLSQRIGVPKIRHPLIAGGMALRHARTLPRHPPAP</sequence>
<dbReference type="RefSeq" id="WP_153431712.1">
    <property type="nucleotide sequence ID" value="NZ_WIPH01000049.1"/>
</dbReference>
<keyword evidence="7" id="KW-1185">Reference proteome</keyword>
<evidence type="ECO:0000256" key="1">
    <source>
        <dbReference type="ARBA" id="ARBA00004141"/>
    </source>
</evidence>
<accession>A0A7X1VQR9</accession>
<proteinExistence type="predicted"/>
<evidence type="ECO:0000256" key="2">
    <source>
        <dbReference type="ARBA" id="ARBA00022692"/>
    </source>
</evidence>
<evidence type="ECO:0000256" key="4">
    <source>
        <dbReference type="ARBA" id="ARBA00023136"/>
    </source>
</evidence>